<dbReference type="InterPro" id="IPR050982">
    <property type="entry name" value="Auxin_biosynth/cation_transpt"/>
</dbReference>
<dbReference type="InterPro" id="IPR023753">
    <property type="entry name" value="FAD/NAD-binding_dom"/>
</dbReference>
<accession>A0A1G9RNM5</accession>
<keyword evidence="4" id="KW-1185">Reference proteome</keyword>
<dbReference type="PRINTS" id="PR00368">
    <property type="entry name" value="FADPNR"/>
</dbReference>
<evidence type="ECO:0000259" key="2">
    <source>
        <dbReference type="Pfam" id="PF07992"/>
    </source>
</evidence>
<protein>
    <submittedName>
        <fullName evidence="3">Putative flavoprotein involved in K+ transport</fullName>
    </submittedName>
</protein>
<dbReference type="GO" id="GO:0050660">
    <property type="term" value="F:flavin adenine dinucleotide binding"/>
    <property type="evidence" value="ECO:0007669"/>
    <property type="project" value="TreeGrafter"/>
</dbReference>
<feature type="domain" description="FAD/NAD(P)-binding" evidence="2">
    <location>
        <begin position="163"/>
        <end position="344"/>
    </location>
</feature>
<reference evidence="3 4" key="1">
    <citation type="submission" date="2016-10" db="EMBL/GenBank/DDBJ databases">
        <authorList>
            <person name="de Groot N.N."/>
        </authorList>
    </citation>
    <scope>NUCLEOTIDE SEQUENCE [LARGE SCALE GENOMIC DNA]</scope>
    <source>
        <strain evidence="3 4">CGMCC 4.5681</strain>
    </source>
</reference>
<dbReference type="EMBL" id="FNFB01000047">
    <property type="protein sequence ID" value="SDM24888.1"/>
    <property type="molecule type" value="Genomic_DNA"/>
</dbReference>
<proteinExistence type="predicted"/>
<dbReference type="GO" id="GO:0004497">
    <property type="term" value="F:monooxygenase activity"/>
    <property type="evidence" value="ECO:0007669"/>
    <property type="project" value="TreeGrafter"/>
</dbReference>
<dbReference type="SUPFAM" id="SSF51905">
    <property type="entry name" value="FAD/NAD(P)-binding domain"/>
    <property type="match status" value="1"/>
</dbReference>
<evidence type="ECO:0000256" key="1">
    <source>
        <dbReference type="ARBA" id="ARBA00023002"/>
    </source>
</evidence>
<evidence type="ECO:0000313" key="3">
    <source>
        <dbReference type="EMBL" id="SDM24888.1"/>
    </source>
</evidence>
<gene>
    <name evidence="3" type="ORF">SAMN05421874_14725</name>
</gene>
<dbReference type="Proteomes" id="UP000198683">
    <property type="component" value="Unassembled WGS sequence"/>
</dbReference>
<keyword evidence="1" id="KW-0560">Oxidoreductase</keyword>
<name>A0A1G9RNM5_9ACTN</name>
<evidence type="ECO:0000313" key="4">
    <source>
        <dbReference type="Proteomes" id="UP000198683"/>
    </source>
</evidence>
<dbReference type="SUPFAM" id="SSF51735">
    <property type="entry name" value="NAD(P)-binding Rossmann-fold domains"/>
    <property type="match status" value="1"/>
</dbReference>
<dbReference type="InterPro" id="IPR036291">
    <property type="entry name" value="NAD(P)-bd_dom_sf"/>
</dbReference>
<dbReference type="Gene3D" id="3.50.50.60">
    <property type="entry name" value="FAD/NAD(P)-binding domain"/>
    <property type="match status" value="2"/>
</dbReference>
<dbReference type="RefSeq" id="WP_176903515.1">
    <property type="nucleotide sequence ID" value="NZ_FNFB01000047.1"/>
</dbReference>
<dbReference type="InterPro" id="IPR036188">
    <property type="entry name" value="FAD/NAD-bd_sf"/>
</dbReference>
<dbReference type="STRING" id="683260.SAMN05421874_14725"/>
<dbReference type="PANTHER" id="PTHR43539">
    <property type="entry name" value="FLAVIN-BINDING MONOOXYGENASE-LIKE PROTEIN (AFU_ORTHOLOGUE AFUA_4G09220)"/>
    <property type="match status" value="1"/>
</dbReference>
<dbReference type="PANTHER" id="PTHR43539:SF78">
    <property type="entry name" value="FLAVIN-CONTAINING MONOOXYGENASE"/>
    <property type="match status" value="1"/>
</dbReference>
<dbReference type="AlphaFoldDB" id="A0A1G9RNM5"/>
<dbReference type="Pfam" id="PF13738">
    <property type="entry name" value="Pyr_redox_3"/>
    <property type="match status" value="1"/>
</dbReference>
<dbReference type="Pfam" id="PF07992">
    <property type="entry name" value="Pyr_redox_2"/>
    <property type="match status" value="1"/>
</dbReference>
<sequence length="399" mass="42560">MPGRNPAERVDTVVVGGGAAGLAVGWQLRRRGRSFVILDSAARVGDSWRERYECLRLFTPAAFCGLPGLPVPLPASAHPNKDEIADYLEEYAKRFELPVRSGVAVTAHRWENGVHRIEAGGTRIDSGVAVTAHRWENGVHRIEAGGTRIDSGVAVTAHRWENGVHRIEAGGTRIEAARLIVATGACSRPVIPGFAAQLDPAVRHLHSARYRRPADLRPGPVLVVGAGTAGADIALDLASGHEVHLSGRPTGRVPLAVVRSAAVRRLYGVRVPPGGLGRVLTGRLLRRGSPLRWQTEADLTAAGIRRVPRTAGVRHGRPLLADGRVLDVANVVWCTGLRPDLGWLTPGAVGPDGRPAHRHGISTTVPSLGFVGMPFQHTFASGFLGGMSDDAEHVVRRLS</sequence>
<organism evidence="3 4">
    <name type="scientific">Nonomuraea maritima</name>
    <dbReference type="NCBI Taxonomy" id="683260"/>
    <lineage>
        <taxon>Bacteria</taxon>
        <taxon>Bacillati</taxon>
        <taxon>Actinomycetota</taxon>
        <taxon>Actinomycetes</taxon>
        <taxon>Streptosporangiales</taxon>
        <taxon>Streptosporangiaceae</taxon>
        <taxon>Nonomuraea</taxon>
    </lineage>
</organism>